<protein>
    <submittedName>
        <fullName evidence="2">Uncharacterized protein</fullName>
    </submittedName>
</protein>
<dbReference type="EMBL" id="CP046400">
    <property type="protein sequence ID" value="QGY39942.1"/>
    <property type="molecule type" value="Genomic_DNA"/>
</dbReference>
<keyword evidence="1" id="KW-1133">Transmembrane helix</keyword>
<sequence length="269" mass="28894">MNYVLSPPDILFKTFARLRRGSGAFARIVAAIFGIHLLAGLARGLFPGLYTFNPFDLGWLLIPEAMALGPLLALLCHRILDTGDAFGWSGENRLVKLGKAAAYCYVLFVSFMLGTFVVVTLVPTLFGQVVGPAAGRFQPLIVAAGAFLLLPVYVRAILVYPVLSGDEAEPLMRSLALTKGYGRQMASCLLLLASPVLIPWVAASAYAGDWLNPSLGPGLRLMPIITRSMLLTLGALLLSTGLCVIYEALIAEEARAERARKQGDTDLDV</sequence>
<proteinExistence type="predicted"/>
<organism evidence="2 3">
    <name type="scientific">Pseudodesulfovibrio cashew</name>
    <dbReference type="NCBI Taxonomy" id="2678688"/>
    <lineage>
        <taxon>Bacteria</taxon>
        <taxon>Pseudomonadati</taxon>
        <taxon>Thermodesulfobacteriota</taxon>
        <taxon>Desulfovibrionia</taxon>
        <taxon>Desulfovibrionales</taxon>
        <taxon>Desulfovibrionaceae</taxon>
    </lineage>
</organism>
<keyword evidence="3" id="KW-1185">Reference proteome</keyword>
<keyword evidence="1" id="KW-0472">Membrane</keyword>
<dbReference type="Proteomes" id="UP000428328">
    <property type="component" value="Chromosome"/>
</dbReference>
<reference evidence="2 3" key="1">
    <citation type="submission" date="2019-11" db="EMBL/GenBank/DDBJ databases">
        <authorList>
            <person name="Zheng R.K."/>
            <person name="Sun C.M."/>
        </authorList>
    </citation>
    <scope>NUCLEOTIDE SEQUENCE [LARGE SCALE GENOMIC DNA]</scope>
    <source>
        <strain evidence="2 3">SRB007</strain>
    </source>
</reference>
<dbReference type="KEGG" id="psel:GM415_07320"/>
<feature type="transmembrane region" description="Helical" evidence="1">
    <location>
        <begin position="24"/>
        <end position="46"/>
    </location>
</feature>
<dbReference type="RefSeq" id="WP_158947166.1">
    <property type="nucleotide sequence ID" value="NZ_CP046400.1"/>
</dbReference>
<evidence type="ECO:0000256" key="1">
    <source>
        <dbReference type="SAM" id="Phobius"/>
    </source>
</evidence>
<evidence type="ECO:0000313" key="2">
    <source>
        <dbReference type="EMBL" id="QGY39942.1"/>
    </source>
</evidence>
<dbReference type="AlphaFoldDB" id="A0A6I6JI21"/>
<feature type="transmembrane region" description="Helical" evidence="1">
    <location>
        <begin position="184"/>
        <end position="208"/>
    </location>
</feature>
<feature type="transmembrane region" description="Helical" evidence="1">
    <location>
        <begin position="228"/>
        <end position="251"/>
    </location>
</feature>
<evidence type="ECO:0000313" key="3">
    <source>
        <dbReference type="Proteomes" id="UP000428328"/>
    </source>
</evidence>
<feature type="transmembrane region" description="Helical" evidence="1">
    <location>
        <begin position="58"/>
        <end position="80"/>
    </location>
</feature>
<feature type="transmembrane region" description="Helical" evidence="1">
    <location>
        <begin position="100"/>
        <end position="121"/>
    </location>
</feature>
<accession>A0A6I6JI21</accession>
<feature type="transmembrane region" description="Helical" evidence="1">
    <location>
        <begin position="141"/>
        <end position="163"/>
    </location>
</feature>
<keyword evidence="1" id="KW-0812">Transmembrane</keyword>
<name>A0A6I6JI21_9BACT</name>
<gene>
    <name evidence="2" type="ORF">GM415_07320</name>
</gene>